<dbReference type="AlphaFoldDB" id="A0A392RZE3"/>
<evidence type="ECO:0000313" key="3">
    <source>
        <dbReference type="Proteomes" id="UP000265520"/>
    </source>
</evidence>
<reference evidence="2 3" key="1">
    <citation type="journal article" date="2018" name="Front. Plant Sci.">
        <title>Red Clover (Trifolium pratense) and Zigzag Clover (T. medium) - A Picture of Genomic Similarities and Differences.</title>
        <authorList>
            <person name="Dluhosova J."/>
            <person name="Istvanek J."/>
            <person name="Nedelnik J."/>
            <person name="Repkova J."/>
        </authorList>
    </citation>
    <scope>NUCLEOTIDE SEQUENCE [LARGE SCALE GENOMIC DNA]</scope>
    <source>
        <strain evidence="3">cv. 10/8</strain>
        <tissue evidence="2">Leaf</tissue>
    </source>
</reference>
<accession>A0A392RZE3</accession>
<protein>
    <submittedName>
        <fullName evidence="2">ABC transporter B family member 9-like</fullName>
    </submittedName>
</protein>
<sequence length="90" mass="10099">MNPDGAYSQLIRLQEGEKEDEGSSKFEVDESGDNLNIDSHMARFSIQRTSFASRTSSASLQHSQSLRGLSGRIEEDIEQGQLDNKKKPKR</sequence>
<feature type="region of interest" description="Disordered" evidence="1">
    <location>
        <begin position="1"/>
        <end position="34"/>
    </location>
</feature>
<evidence type="ECO:0000256" key="1">
    <source>
        <dbReference type="SAM" id="MobiDB-lite"/>
    </source>
</evidence>
<feature type="non-terminal residue" evidence="2">
    <location>
        <position position="90"/>
    </location>
</feature>
<evidence type="ECO:0000313" key="2">
    <source>
        <dbReference type="EMBL" id="MCI41993.1"/>
    </source>
</evidence>
<organism evidence="2 3">
    <name type="scientific">Trifolium medium</name>
    <dbReference type="NCBI Taxonomy" id="97028"/>
    <lineage>
        <taxon>Eukaryota</taxon>
        <taxon>Viridiplantae</taxon>
        <taxon>Streptophyta</taxon>
        <taxon>Embryophyta</taxon>
        <taxon>Tracheophyta</taxon>
        <taxon>Spermatophyta</taxon>
        <taxon>Magnoliopsida</taxon>
        <taxon>eudicotyledons</taxon>
        <taxon>Gunneridae</taxon>
        <taxon>Pentapetalae</taxon>
        <taxon>rosids</taxon>
        <taxon>fabids</taxon>
        <taxon>Fabales</taxon>
        <taxon>Fabaceae</taxon>
        <taxon>Papilionoideae</taxon>
        <taxon>50 kb inversion clade</taxon>
        <taxon>NPAAA clade</taxon>
        <taxon>Hologalegina</taxon>
        <taxon>IRL clade</taxon>
        <taxon>Trifolieae</taxon>
        <taxon>Trifolium</taxon>
    </lineage>
</organism>
<feature type="region of interest" description="Disordered" evidence="1">
    <location>
        <begin position="51"/>
        <end position="90"/>
    </location>
</feature>
<keyword evidence="3" id="KW-1185">Reference proteome</keyword>
<proteinExistence type="predicted"/>
<dbReference type="EMBL" id="LXQA010298838">
    <property type="protein sequence ID" value="MCI41993.1"/>
    <property type="molecule type" value="Genomic_DNA"/>
</dbReference>
<name>A0A392RZE3_9FABA</name>
<dbReference type="Proteomes" id="UP000265520">
    <property type="component" value="Unassembled WGS sequence"/>
</dbReference>
<comment type="caution">
    <text evidence="2">The sequence shown here is derived from an EMBL/GenBank/DDBJ whole genome shotgun (WGS) entry which is preliminary data.</text>
</comment>